<dbReference type="Gene3D" id="3.40.50.300">
    <property type="entry name" value="P-loop containing nucleotide triphosphate hydrolases"/>
    <property type="match status" value="1"/>
</dbReference>
<feature type="compositionally biased region" description="Polar residues" evidence="1">
    <location>
        <begin position="133"/>
        <end position="145"/>
    </location>
</feature>
<proteinExistence type="predicted"/>
<protein>
    <submittedName>
        <fullName evidence="2">Uncharacterized protein</fullName>
    </submittedName>
</protein>
<dbReference type="KEGG" id="pno:SNOG_04116"/>
<evidence type="ECO:0000256" key="1">
    <source>
        <dbReference type="SAM" id="MobiDB-lite"/>
    </source>
</evidence>
<dbReference type="VEuPathDB" id="FungiDB:JI435_041160"/>
<accession>Q0UVU8</accession>
<sequence length="199" mass="20894">MLTDGCLIELDLFRVTLQVSFDLVFAYVAMQKSESLLLAFAGPAGHGKTELAEQLGVIIGVKSLSISCAEIRTSWGLLGSETGIEFTVVKQPDPQPEIEPGMEPDAETATVTTAPITMADAANDPIGLPPGSRTGSATISTSSTLGAPKRKKRREGKTLAPPEAHPPSPETAGGRELRPRGSGGKYVKPQDGPTEVPME</sequence>
<dbReference type="InterPro" id="IPR027417">
    <property type="entry name" value="P-loop_NTPase"/>
</dbReference>
<dbReference type="GeneID" id="5971410"/>
<evidence type="ECO:0000313" key="3">
    <source>
        <dbReference type="Proteomes" id="UP000001055"/>
    </source>
</evidence>
<dbReference type="AlphaFoldDB" id="Q0UVU8"/>
<dbReference type="RefSeq" id="XP_001794542.1">
    <property type="nucleotide sequence ID" value="XM_001794490.1"/>
</dbReference>
<feature type="region of interest" description="Disordered" evidence="1">
    <location>
        <begin position="120"/>
        <end position="199"/>
    </location>
</feature>
<organism evidence="2 3">
    <name type="scientific">Phaeosphaeria nodorum (strain SN15 / ATCC MYA-4574 / FGSC 10173)</name>
    <name type="common">Glume blotch fungus</name>
    <name type="synonym">Parastagonospora nodorum</name>
    <dbReference type="NCBI Taxonomy" id="321614"/>
    <lineage>
        <taxon>Eukaryota</taxon>
        <taxon>Fungi</taxon>
        <taxon>Dikarya</taxon>
        <taxon>Ascomycota</taxon>
        <taxon>Pezizomycotina</taxon>
        <taxon>Dothideomycetes</taxon>
        <taxon>Pleosporomycetidae</taxon>
        <taxon>Pleosporales</taxon>
        <taxon>Pleosporineae</taxon>
        <taxon>Phaeosphaeriaceae</taxon>
        <taxon>Parastagonospora</taxon>
    </lineage>
</organism>
<dbReference type="InParanoid" id="Q0UVU8"/>
<dbReference type="SUPFAM" id="SSF52540">
    <property type="entry name" value="P-loop containing nucleoside triphosphate hydrolases"/>
    <property type="match status" value="1"/>
</dbReference>
<evidence type="ECO:0000313" key="2">
    <source>
        <dbReference type="EMBL" id="EAT87876.1"/>
    </source>
</evidence>
<gene>
    <name evidence="2" type="ORF">SNOG_04116</name>
</gene>
<reference evidence="3" key="1">
    <citation type="journal article" date="2007" name="Plant Cell">
        <title>Dothideomycete-plant interactions illuminated by genome sequencing and EST analysis of the wheat pathogen Stagonospora nodorum.</title>
        <authorList>
            <person name="Hane J.K."/>
            <person name="Lowe R.G."/>
            <person name="Solomon P.S."/>
            <person name="Tan K.C."/>
            <person name="Schoch C.L."/>
            <person name="Spatafora J.W."/>
            <person name="Crous P.W."/>
            <person name="Kodira C."/>
            <person name="Birren B.W."/>
            <person name="Galagan J.E."/>
            <person name="Torriani S.F."/>
            <person name="McDonald B.A."/>
            <person name="Oliver R.P."/>
        </authorList>
    </citation>
    <scope>NUCLEOTIDE SEQUENCE [LARGE SCALE GENOMIC DNA]</scope>
    <source>
        <strain evidence="3">SN15 / ATCC MYA-4574 / FGSC 10173</strain>
    </source>
</reference>
<dbReference type="Proteomes" id="UP000001055">
    <property type="component" value="Unassembled WGS sequence"/>
</dbReference>
<dbReference type="EMBL" id="CH445330">
    <property type="protein sequence ID" value="EAT87876.1"/>
    <property type="molecule type" value="Genomic_DNA"/>
</dbReference>
<name>Q0UVU8_PHANO</name>